<evidence type="ECO:0000256" key="1">
    <source>
        <dbReference type="ARBA" id="ARBA00009156"/>
    </source>
</evidence>
<dbReference type="NCBIfam" id="NF000756">
    <property type="entry name" value="PRK00047.1"/>
    <property type="match status" value="1"/>
</dbReference>
<dbReference type="InterPro" id="IPR018485">
    <property type="entry name" value="FGGY_C"/>
</dbReference>
<dbReference type="InterPro" id="IPR043129">
    <property type="entry name" value="ATPase_NBD"/>
</dbReference>
<protein>
    <recommendedName>
        <fullName evidence="7">ATP:glycerol 3-phosphotransferase</fullName>
    </recommendedName>
</protein>
<evidence type="ECO:0000256" key="7">
    <source>
        <dbReference type="ARBA" id="ARBA00043149"/>
    </source>
</evidence>
<dbReference type="PANTHER" id="PTHR10196">
    <property type="entry name" value="SUGAR KINASE"/>
    <property type="match status" value="1"/>
</dbReference>
<dbReference type="Proteomes" id="UP001219037">
    <property type="component" value="Chromosome"/>
</dbReference>
<dbReference type="CDD" id="cd07769">
    <property type="entry name" value="ASKHA_NBD_FGGY_GK"/>
    <property type="match status" value="1"/>
</dbReference>
<feature type="domain" description="Carbohydrate kinase FGGY C-terminal" evidence="10">
    <location>
        <begin position="268"/>
        <end position="455"/>
    </location>
</feature>
<evidence type="ECO:0000313" key="11">
    <source>
        <dbReference type="EMBL" id="WFP15410.1"/>
    </source>
</evidence>
<keyword evidence="5" id="KW-0319">Glycerol metabolism</keyword>
<dbReference type="SUPFAM" id="SSF53067">
    <property type="entry name" value="Actin-like ATPase domain"/>
    <property type="match status" value="2"/>
</dbReference>
<dbReference type="InterPro" id="IPR018483">
    <property type="entry name" value="Carb_kinase_FGGY_CS"/>
</dbReference>
<name>A0ABY8H2P8_9MICC</name>
<evidence type="ECO:0000256" key="6">
    <source>
        <dbReference type="ARBA" id="ARBA00022840"/>
    </source>
</evidence>
<dbReference type="EMBL" id="CP121252">
    <property type="protein sequence ID" value="WFP15410.1"/>
    <property type="molecule type" value="Genomic_DNA"/>
</dbReference>
<evidence type="ECO:0000256" key="2">
    <source>
        <dbReference type="ARBA" id="ARBA00022679"/>
    </source>
</evidence>
<dbReference type="Pfam" id="PF00370">
    <property type="entry name" value="FGGY_N"/>
    <property type="match status" value="1"/>
</dbReference>
<dbReference type="PROSITE" id="PS00445">
    <property type="entry name" value="FGGY_KINASES_2"/>
    <property type="match status" value="1"/>
</dbReference>
<feature type="domain" description="Carbohydrate kinase FGGY N-terminal" evidence="9">
    <location>
        <begin position="6"/>
        <end position="258"/>
    </location>
</feature>
<dbReference type="InterPro" id="IPR018484">
    <property type="entry name" value="FGGY_N"/>
</dbReference>
<gene>
    <name evidence="11" type="primary">glpK</name>
    <name evidence="11" type="ORF">P8192_08230</name>
</gene>
<accession>A0ABY8H2P8</accession>
<sequence length="508" mass="55222">MTASAIMSIDQGTTSSRVVIYDERARVLSSAQREHRQHFPQPGWVEHDAVEIWNTVRELMGLVTARAGMSAEDIACIGITNQRETTVLWDVETGRPVHRAIVWQDTRTDDLLARVRESEDADELRRITGLPLASYFCAPKIAWILEYSEPARLAAERGTLRFGTMDTWLLWNLTGGVHGGVHATDITNASRTLLMDLETGQWRPELGAHFGLDPEQLGPMLPEIRASVSDFGAVSARVPLAGVRVTGILGDQQSAAFGQAVFAPGEVKNTYGTGCFLLHNTGAEVVRSEHGLLSTVAYQLDGEAPMYALEGSIAQAGSVVQWLRDNLGVITTSEDVERLAGTVTDNGGVYFVPAFSGLFAPHWRPDARGLIIGLTGYATAGHIARAALEATAFQTRDVLAAVVEDTGLTPEVIRADGGMSVNDELMQFQADVLGVPVQRPRNVETTALGAAYAAGLGHGVWTDLDQLRELCVTGQRWEPAMAPEQREALRRRWARAVVHAQGWLLDDA</sequence>
<keyword evidence="4 8" id="KW-0418">Kinase</keyword>
<evidence type="ECO:0000256" key="3">
    <source>
        <dbReference type="ARBA" id="ARBA00022741"/>
    </source>
</evidence>
<dbReference type="NCBIfam" id="TIGR01311">
    <property type="entry name" value="glycerol_kin"/>
    <property type="match status" value="1"/>
</dbReference>
<evidence type="ECO:0000256" key="8">
    <source>
        <dbReference type="RuleBase" id="RU003733"/>
    </source>
</evidence>
<keyword evidence="6" id="KW-0067">ATP-binding</keyword>
<dbReference type="Pfam" id="PF02782">
    <property type="entry name" value="FGGY_C"/>
    <property type="match status" value="1"/>
</dbReference>
<dbReference type="RefSeq" id="WP_278156098.1">
    <property type="nucleotide sequence ID" value="NZ_CP121252.1"/>
</dbReference>
<dbReference type="GO" id="GO:0004370">
    <property type="term" value="F:glycerol kinase activity"/>
    <property type="evidence" value="ECO:0007669"/>
    <property type="project" value="UniProtKB-EC"/>
</dbReference>
<evidence type="ECO:0000259" key="10">
    <source>
        <dbReference type="Pfam" id="PF02782"/>
    </source>
</evidence>
<proteinExistence type="inferred from homology"/>
<dbReference type="PIRSF" id="PIRSF000538">
    <property type="entry name" value="GlpK"/>
    <property type="match status" value="1"/>
</dbReference>
<reference evidence="11 12" key="1">
    <citation type="submission" date="2023-04" db="EMBL/GenBank/DDBJ databases">
        <title>Funneling lignin-derived compounds into biodiesel using alkali-halophilic Citricoccus sp. P2.</title>
        <authorList>
            <person name="Luo C.-B."/>
        </authorList>
    </citation>
    <scope>NUCLEOTIDE SEQUENCE [LARGE SCALE GENOMIC DNA]</scope>
    <source>
        <strain evidence="11 12">P2</strain>
    </source>
</reference>
<evidence type="ECO:0000256" key="4">
    <source>
        <dbReference type="ARBA" id="ARBA00022777"/>
    </source>
</evidence>
<keyword evidence="12" id="KW-1185">Reference proteome</keyword>
<evidence type="ECO:0000313" key="12">
    <source>
        <dbReference type="Proteomes" id="UP001219037"/>
    </source>
</evidence>
<evidence type="ECO:0000256" key="5">
    <source>
        <dbReference type="ARBA" id="ARBA00022798"/>
    </source>
</evidence>
<dbReference type="PANTHER" id="PTHR10196:SF69">
    <property type="entry name" value="GLYCEROL KINASE"/>
    <property type="match status" value="1"/>
</dbReference>
<keyword evidence="2 8" id="KW-0808">Transferase</keyword>
<comment type="similarity">
    <text evidence="1 8">Belongs to the FGGY kinase family.</text>
</comment>
<evidence type="ECO:0000259" key="9">
    <source>
        <dbReference type="Pfam" id="PF00370"/>
    </source>
</evidence>
<keyword evidence="3" id="KW-0547">Nucleotide-binding</keyword>
<organism evidence="11 12">
    <name type="scientific">Citricoccus muralis</name>
    <dbReference type="NCBI Taxonomy" id="169134"/>
    <lineage>
        <taxon>Bacteria</taxon>
        <taxon>Bacillati</taxon>
        <taxon>Actinomycetota</taxon>
        <taxon>Actinomycetes</taxon>
        <taxon>Micrococcales</taxon>
        <taxon>Micrococcaceae</taxon>
        <taxon>Citricoccus</taxon>
    </lineage>
</organism>
<dbReference type="InterPro" id="IPR000577">
    <property type="entry name" value="Carb_kinase_FGGY"/>
</dbReference>
<dbReference type="Gene3D" id="3.30.420.40">
    <property type="match status" value="2"/>
</dbReference>
<dbReference type="InterPro" id="IPR005999">
    <property type="entry name" value="Glycerol_kin"/>
</dbReference>